<organism evidence="6 7">
    <name type="scientific">Bondarzewia mesenterica</name>
    <dbReference type="NCBI Taxonomy" id="1095465"/>
    <lineage>
        <taxon>Eukaryota</taxon>
        <taxon>Fungi</taxon>
        <taxon>Dikarya</taxon>
        <taxon>Basidiomycota</taxon>
        <taxon>Agaricomycotina</taxon>
        <taxon>Agaricomycetes</taxon>
        <taxon>Russulales</taxon>
        <taxon>Bondarzewiaceae</taxon>
        <taxon>Bondarzewia</taxon>
    </lineage>
</organism>
<feature type="compositionally biased region" description="Basic and acidic residues" evidence="5">
    <location>
        <begin position="49"/>
        <end position="90"/>
    </location>
</feature>
<dbReference type="AlphaFoldDB" id="A0A4S4M3G5"/>
<keyword evidence="7" id="KW-1185">Reference proteome</keyword>
<dbReference type="GO" id="GO:0019843">
    <property type="term" value="F:rRNA binding"/>
    <property type="evidence" value="ECO:0007669"/>
    <property type="project" value="TreeGrafter"/>
</dbReference>
<feature type="region of interest" description="Disordered" evidence="5">
    <location>
        <begin position="48"/>
        <end position="218"/>
    </location>
</feature>
<evidence type="ECO:0000256" key="5">
    <source>
        <dbReference type="SAM" id="MobiDB-lite"/>
    </source>
</evidence>
<accession>A0A4S4M3G5</accession>
<comment type="caution">
    <text evidence="6">The sequence shown here is derived from an EMBL/GenBank/DDBJ whole genome shotgun (WGS) entry which is preliminary data.</text>
</comment>
<evidence type="ECO:0008006" key="8">
    <source>
        <dbReference type="Google" id="ProtNLM"/>
    </source>
</evidence>
<feature type="compositionally biased region" description="Basic and acidic residues" evidence="5">
    <location>
        <begin position="198"/>
        <end position="217"/>
    </location>
</feature>
<dbReference type="Proteomes" id="UP000310158">
    <property type="component" value="Unassembled WGS sequence"/>
</dbReference>
<reference evidence="6 7" key="1">
    <citation type="submission" date="2019-02" db="EMBL/GenBank/DDBJ databases">
        <title>Genome sequencing of the rare red list fungi Bondarzewia mesenterica.</title>
        <authorList>
            <person name="Buettner E."/>
            <person name="Kellner H."/>
        </authorList>
    </citation>
    <scope>NUCLEOTIDE SEQUENCE [LARGE SCALE GENOMIC DNA]</scope>
    <source>
        <strain evidence="6 7">DSM 108281</strain>
    </source>
</reference>
<name>A0A4S4M3G5_9AGAM</name>
<comment type="similarity">
    <text evidence="2">Belongs to the RRP17 family.</text>
</comment>
<evidence type="ECO:0000256" key="2">
    <source>
        <dbReference type="ARBA" id="ARBA00007175"/>
    </source>
</evidence>
<dbReference type="InterPro" id="IPR019186">
    <property type="entry name" value="Nucleolar_protein_12"/>
</dbReference>
<dbReference type="EMBL" id="SGPL01000064">
    <property type="protein sequence ID" value="THH18771.1"/>
    <property type="molecule type" value="Genomic_DNA"/>
</dbReference>
<evidence type="ECO:0000256" key="3">
    <source>
        <dbReference type="ARBA" id="ARBA00023054"/>
    </source>
</evidence>
<evidence type="ECO:0000313" key="6">
    <source>
        <dbReference type="EMBL" id="THH18771.1"/>
    </source>
</evidence>
<evidence type="ECO:0000256" key="1">
    <source>
        <dbReference type="ARBA" id="ARBA00004604"/>
    </source>
</evidence>
<dbReference type="PANTHER" id="PTHR14577:SF0">
    <property type="entry name" value="NUCLEOLAR PROTEIN 12"/>
    <property type="match status" value="1"/>
</dbReference>
<dbReference type="PANTHER" id="PTHR14577">
    <property type="entry name" value="NUCLEOLAR PROTEIN 12"/>
    <property type="match status" value="1"/>
</dbReference>
<protein>
    <recommendedName>
        <fullName evidence="8">Ribosomal RNA-processing protein 17</fullName>
    </recommendedName>
</protein>
<feature type="compositionally biased region" description="Basic and acidic residues" evidence="5">
    <location>
        <begin position="172"/>
        <end position="184"/>
    </location>
</feature>
<gene>
    <name evidence="6" type="ORF">EW146_g2273</name>
</gene>
<dbReference type="Pfam" id="PF09805">
    <property type="entry name" value="Nop25"/>
    <property type="match status" value="1"/>
</dbReference>
<dbReference type="GO" id="GO:0005730">
    <property type="term" value="C:nucleolus"/>
    <property type="evidence" value="ECO:0007669"/>
    <property type="project" value="UniProtKB-SubCell"/>
</dbReference>
<proteinExistence type="inferred from homology"/>
<keyword evidence="4" id="KW-0539">Nucleus</keyword>
<comment type="subcellular location">
    <subcellularLocation>
        <location evidence="1">Nucleus</location>
        <location evidence="1">Nucleolus</location>
    </subcellularLocation>
</comment>
<feature type="compositionally biased region" description="Acidic residues" evidence="5">
    <location>
        <begin position="114"/>
        <end position="123"/>
    </location>
</feature>
<evidence type="ECO:0000313" key="7">
    <source>
        <dbReference type="Proteomes" id="UP000310158"/>
    </source>
</evidence>
<dbReference type="OrthoDB" id="551633at2759"/>
<evidence type="ECO:0000256" key="4">
    <source>
        <dbReference type="ARBA" id="ARBA00023242"/>
    </source>
</evidence>
<keyword evidence="3" id="KW-0175">Coiled coil</keyword>
<sequence>MASNLAVLTKSHQVVAAKRRQKKAQVKEIAFDEDARREFLTGFHKRNLQKKEESRNRAIAKEKAERLEARREQRKMLAEQARENAQKVEEAYGNITGPTVGDNDDEWEGFGGEEAADYEDEEQLATVTVVEDFDPSTLLHGDPSPPQQSPHPHPHPQTGCPGARPIHSASAKGKEKATGQEIKRRVQKKVKYGTNAGRKADRMKQRARKVEKAERAGGKSARKKALELLHCSSGHVLERWFIITRVTEHHKAPRRQLAVITVAIALRELAITSPEQPT</sequence>